<evidence type="ECO:0000313" key="2">
    <source>
        <dbReference type="EMBL" id="NEZ55392.1"/>
    </source>
</evidence>
<gene>
    <name evidence="2" type="ORF">DXZ20_06815</name>
</gene>
<keyword evidence="3" id="KW-1185">Reference proteome</keyword>
<accession>A0A6M0RI24</accession>
<organism evidence="2 3">
    <name type="scientific">Adonisia turfae CCMR0081</name>
    <dbReference type="NCBI Taxonomy" id="2292702"/>
    <lineage>
        <taxon>Bacteria</taxon>
        <taxon>Bacillati</taxon>
        <taxon>Cyanobacteriota</taxon>
        <taxon>Adonisia</taxon>
        <taxon>Adonisia turfae</taxon>
    </lineage>
</organism>
<sequence length="144" mass="16041">MVESASSGKRAKASDDDAQEAGCRPTFYMSTELLAEINAQCEAEGNKKRSPFLVELLELVLTSPMGQQLRENAQQNRRGLVHELEANLLLFNEHIPTERIEELAAASQRNPDQMLVRLVLLGLRVYERSIARMEAEIDASSGLT</sequence>
<name>A0A6M0RI24_9CYAN</name>
<dbReference type="EMBL" id="QXHD01000004">
    <property type="protein sequence ID" value="NEZ55392.1"/>
    <property type="molecule type" value="Genomic_DNA"/>
</dbReference>
<comment type="caution">
    <text evidence="2">The sequence shown here is derived from an EMBL/GenBank/DDBJ whole genome shotgun (WGS) entry which is preliminary data.</text>
</comment>
<dbReference type="RefSeq" id="WP_163697220.1">
    <property type="nucleotide sequence ID" value="NZ_QXHD01000004.1"/>
</dbReference>
<evidence type="ECO:0000313" key="3">
    <source>
        <dbReference type="Proteomes" id="UP000481033"/>
    </source>
</evidence>
<proteinExistence type="predicted"/>
<evidence type="ECO:0000256" key="1">
    <source>
        <dbReference type="SAM" id="MobiDB-lite"/>
    </source>
</evidence>
<dbReference type="Proteomes" id="UP000481033">
    <property type="component" value="Unassembled WGS sequence"/>
</dbReference>
<protein>
    <submittedName>
        <fullName evidence="2">Uncharacterized protein</fullName>
    </submittedName>
</protein>
<feature type="region of interest" description="Disordered" evidence="1">
    <location>
        <begin position="1"/>
        <end position="20"/>
    </location>
</feature>
<dbReference type="AlphaFoldDB" id="A0A6M0RI24"/>
<reference evidence="2 3" key="1">
    <citation type="journal article" date="2020" name="Microb. Ecol.">
        <title>Ecogenomics of the Marine Benthic Filamentous Cyanobacterium Adonisia.</title>
        <authorList>
            <person name="Walter J.M."/>
            <person name="Coutinho F.H."/>
            <person name="Leomil L."/>
            <person name="Hargreaves P.I."/>
            <person name="Campeao M.E."/>
            <person name="Vieira V.V."/>
            <person name="Silva B.S."/>
            <person name="Fistarol G.O."/>
            <person name="Salomon P.S."/>
            <person name="Sawabe T."/>
            <person name="Mino S."/>
            <person name="Hosokawa M."/>
            <person name="Miyashita H."/>
            <person name="Maruyama F."/>
            <person name="van Verk M.C."/>
            <person name="Dutilh B.E."/>
            <person name="Thompson C.C."/>
            <person name="Thompson F.L."/>
        </authorList>
    </citation>
    <scope>NUCLEOTIDE SEQUENCE [LARGE SCALE GENOMIC DNA]</scope>
    <source>
        <strain evidence="2 3">CCMR0081</strain>
    </source>
</reference>